<dbReference type="Pfam" id="PF00512">
    <property type="entry name" value="HisKA"/>
    <property type="match status" value="1"/>
</dbReference>
<keyword evidence="7" id="KW-0067">ATP-binding</keyword>
<dbReference type="CDD" id="cd00075">
    <property type="entry name" value="HATPase"/>
    <property type="match status" value="1"/>
</dbReference>
<dbReference type="SUPFAM" id="SSF47384">
    <property type="entry name" value="Homodimeric domain of signal transducing histidine kinase"/>
    <property type="match status" value="1"/>
</dbReference>
<sequence>MPEAEFELEEIQARIKRGNKMRTTALLVFLALICLARWGWGLPLPNRIIILIIFWIGVSSVYGLLVGGQTSVKMIRMIYSRYFLLEMLILTFLLYFLGLGGWMGAIFYIFPIIYANSILGRKEGRLITLVAILYYLFPVLLDYYQVLSHRRIFATFDLGLYRNTPFVPVSSLVVIWVFVFAGYTSSVFSDMLRKSSRELLGRTRELERVQGELLRKERLAAMGEMAAGLAHEIRNPLAVMKNSLHLLGEAVSNKEKARRHLDLMDTQLDEASYIVRELLDFTREIKPEFSSASVNDLARASLRSRRPPRRVKVVKDLSRNLPEIKVDATQIRQAFQNLISNAIQAIPKEGKVSIRTYLEQKHLNIAVSDTGEGISRENLDKIFQPLFTTRSKGIGLGLTVTKRLVEANGGRIEVNSKEGEGTTFYLRFPVAGEDE</sequence>
<evidence type="ECO:0000256" key="2">
    <source>
        <dbReference type="ARBA" id="ARBA00012438"/>
    </source>
</evidence>
<dbReference type="GO" id="GO:0005524">
    <property type="term" value="F:ATP binding"/>
    <property type="evidence" value="ECO:0007669"/>
    <property type="project" value="UniProtKB-KW"/>
</dbReference>
<proteinExistence type="predicted"/>
<gene>
    <name evidence="11" type="ORF">E3J95_03635</name>
</gene>
<dbReference type="InterPro" id="IPR005467">
    <property type="entry name" value="His_kinase_dom"/>
</dbReference>
<dbReference type="PROSITE" id="PS50109">
    <property type="entry name" value="HIS_KIN"/>
    <property type="match status" value="1"/>
</dbReference>
<evidence type="ECO:0000256" key="9">
    <source>
        <dbReference type="SAM" id="Phobius"/>
    </source>
</evidence>
<keyword evidence="5" id="KW-0547">Nucleotide-binding</keyword>
<dbReference type="PANTHER" id="PTHR43065">
    <property type="entry name" value="SENSOR HISTIDINE KINASE"/>
    <property type="match status" value="1"/>
</dbReference>
<dbReference type="GO" id="GO:0000155">
    <property type="term" value="F:phosphorelay sensor kinase activity"/>
    <property type="evidence" value="ECO:0007669"/>
    <property type="project" value="InterPro"/>
</dbReference>
<dbReference type="AlphaFoldDB" id="A0A523QJD0"/>
<evidence type="ECO:0000256" key="5">
    <source>
        <dbReference type="ARBA" id="ARBA00022741"/>
    </source>
</evidence>
<organism evidence="11 12">
    <name type="scientific">Aerophobetes bacterium</name>
    <dbReference type="NCBI Taxonomy" id="2030807"/>
    <lineage>
        <taxon>Bacteria</taxon>
        <taxon>Candidatus Aerophobota</taxon>
    </lineage>
</organism>
<dbReference type="SMART" id="SM00387">
    <property type="entry name" value="HATPase_c"/>
    <property type="match status" value="1"/>
</dbReference>
<evidence type="ECO:0000313" key="12">
    <source>
        <dbReference type="Proteomes" id="UP000320781"/>
    </source>
</evidence>
<evidence type="ECO:0000256" key="8">
    <source>
        <dbReference type="ARBA" id="ARBA00023012"/>
    </source>
</evidence>
<comment type="caution">
    <text evidence="11">The sequence shown here is derived from an EMBL/GenBank/DDBJ whole genome shotgun (WGS) entry which is preliminary data.</text>
</comment>
<accession>A0A523QJD0</accession>
<dbReference type="InterPro" id="IPR036890">
    <property type="entry name" value="HATPase_C_sf"/>
</dbReference>
<feature type="transmembrane region" description="Helical" evidence="9">
    <location>
        <begin position="166"/>
        <end position="188"/>
    </location>
</feature>
<keyword evidence="8" id="KW-0902">Two-component regulatory system</keyword>
<evidence type="ECO:0000259" key="10">
    <source>
        <dbReference type="PROSITE" id="PS50109"/>
    </source>
</evidence>
<feature type="domain" description="Histidine kinase" evidence="10">
    <location>
        <begin position="228"/>
        <end position="432"/>
    </location>
</feature>
<dbReference type="Proteomes" id="UP000320781">
    <property type="component" value="Unassembled WGS sequence"/>
</dbReference>
<dbReference type="SMART" id="SM00388">
    <property type="entry name" value="HisKA"/>
    <property type="match status" value="1"/>
</dbReference>
<dbReference type="PANTHER" id="PTHR43065:SF10">
    <property type="entry name" value="PEROXIDE STRESS-ACTIVATED HISTIDINE KINASE MAK3"/>
    <property type="match status" value="1"/>
</dbReference>
<dbReference type="InterPro" id="IPR003594">
    <property type="entry name" value="HATPase_dom"/>
</dbReference>
<keyword evidence="6" id="KW-0418">Kinase</keyword>
<dbReference type="InterPro" id="IPR003661">
    <property type="entry name" value="HisK_dim/P_dom"/>
</dbReference>
<dbReference type="Pfam" id="PF02518">
    <property type="entry name" value="HATPase_c"/>
    <property type="match status" value="1"/>
</dbReference>
<dbReference type="CDD" id="cd00082">
    <property type="entry name" value="HisKA"/>
    <property type="match status" value="1"/>
</dbReference>
<keyword evidence="3" id="KW-0597">Phosphoprotein</keyword>
<evidence type="ECO:0000313" key="11">
    <source>
        <dbReference type="EMBL" id="TES85779.1"/>
    </source>
</evidence>
<evidence type="ECO:0000256" key="4">
    <source>
        <dbReference type="ARBA" id="ARBA00022679"/>
    </source>
</evidence>
<dbReference type="EMBL" id="SOKU01000171">
    <property type="protein sequence ID" value="TES85779.1"/>
    <property type="molecule type" value="Genomic_DNA"/>
</dbReference>
<reference evidence="11 12" key="1">
    <citation type="submission" date="2019-03" db="EMBL/GenBank/DDBJ databases">
        <title>Metabolic potential of uncultured bacteria and archaea associated with petroleum seepage in deep-sea sediments.</title>
        <authorList>
            <person name="Dong X."/>
            <person name="Hubert C."/>
        </authorList>
    </citation>
    <scope>NUCLEOTIDE SEQUENCE [LARGE SCALE GENOMIC DNA]</scope>
    <source>
        <strain evidence="11">E44_bin92</strain>
    </source>
</reference>
<keyword evidence="4" id="KW-0808">Transferase</keyword>
<evidence type="ECO:0000256" key="3">
    <source>
        <dbReference type="ARBA" id="ARBA00022553"/>
    </source>
</evidence>
<keyword evidence="9" id="KW-1133">Transmembrane helix</keyword>
<dbReference type="InterPro" id="IPR004358">
    <property type="entry name" value="Sig_transdc_His_kin-like_C"/>
</dbReference>
<protein>
    <recommendedName>
        <fullName evidence="2">histidine kinase</fullName>
        <ecNumber evidence="2">2.7.13.3</ecNumber>
    </recommendedName>
</protein>
<dbReference type="Gene3D" id="3.30.565.10">
    <property type="entry name" value="Histidine kinase-like ATPase, C-terminal domain"/>
    <property type="match status" value="1"/>
</dbReference>
<dbReference type="InterPro" id="IPR036097">
    <property type="entry name" value="HisK_dim/P_sf"/>
</dbReference>
<dbReference type="PRINTS" id="PR00344">
    <property type="entry name" value="BCTRLSENSOR"/>
</dbReference>
<feature type="transmembrane region" description="Helical" evidence="9">
    <location>
        <begin position="48"/>
        <end position="66"/>
    </location>
</feature>
<name>A0A523QJD0_UNCAE</name>
<comment type="catalytic activity">
    <reaction evidence="1">
        <text>ATP + protein L-histidine = ADP + protein N-phospho-L-histidine.</text>
        <dbReference type="EC" id="2.7.13.3"/>
    </reaction>
</comment>
<keyword evidence="9" id="KW-0812">Transmembrane</keyword>
<evidence type="ECO:0000256" key="6">
    <source>
        <dbReference type="ARBA" id="ARBA00022777"/>
    </source>
</evidence>
<evidence type="ECO:0000256" key="1">
    <source>
        <dbReference type="ARBA" id="ARBA00000085"/>
    </source>
</evidence>
<feature type="transmembrane region" description="Helical" evidence="9">
    <location>
        <begin position="126"/>
        <end position="146"/>
    </location>
</feature>
<dbReference type="SUPFAM" id="SSF55874">
    <property type="entry name" value="ATPase domain of HSP90 chaperone/DNA topoisomerase II/histidine kinase"/>
    <property type="match status" value="1"/>
</dbReference>
<evidence type="ECO:0000256" key="7">
    <source>
        <dbReference type="ARBA" id="ARBA00022840"/>
    </source>
</evidence>
<dbReference type="Gene3D" id="1.10.287.130">
    <property type="match status" value="1"/>
</dbReference>
<dbReference type="EC" id="2.7.13.3" evidence="2"/>
<keyword evidence="9" id="KW-0472">Membrane</keyword>
<feature type="transmembrane region" description="Helical" evidence="9">
    <location>
        <begin position="24"/>
        <end position="42"/>
    </location>
</feature>